<feature type="region of interest" description="Disordered" evidence="1">
    <location>
        <begin position="31"/>
        <end position="76"/>
    </location>
</feature>
<gene>
    <name evidence="2" type="ORF">KUDE01_024545</name>
</gene>
<keyword evidence="2" id="KW-0808">Transferase</keyword>
<feature type="region of interest" description="Disordered" evidence="1">
    <location>
        <begin position="111"/>
        <end position="132"/>
    </location>
</feature>
<organism evidence="2 3">
    <name type="scientific">Dissostichus eleginoides</name>
    <name type="common">Patagonian toothfish</name>
    <name type="synonym">Dissostichus amissus</name>
    <dbReference type="NCBI Taxonomy" id="100907"/>
    <lineage>
        <taxon>Eukaryota</taxon>
        <taxon>Metazoa</taxon>
        <taxon>Chordata</taxon>
        <taxon>Craniata</taxon>
        <taxon>Vertebrata</taxon>
        <taxon>Euteleostomi</taxon>
        <taxon>Actinopterygii</taxon>
        <taxon>Neopterygii</taxon>
        <taxon>Teleostei</taxon>
        <taxon>Neoteleostei</taxon>
        <taxon>Acanthomorphata</taxon>
        <taxon>Eupercaria</taxon>
        <taxon>Perciformes</taxon>
        <taxon>Notothenioidei</taxon>
        <taxon>Nototheniidae</taxon>
        <taxon>Dissostichus</taxon>
    </lineage>
</organism>
<reference evidence="2" key="1">
    <citation type="submission" date="2023-04" db="EMBL/GenBank/DDBJ databases">
        <title>Chromosome-level genome of Chaenocephalus aceratus.</title>
        <authorList>
            <person name="Park H."/>
        </authorList>
    </citation>
    <scope>NUCLEOTIDE SEQUENCE</scope>
    <source>
        <strain evidence="2">DE</strain>
        <tissue evidence="2">Muscle</tissue>
    </source>
</reference>
<sequence>MLQSPGEEDTGEVQVEAVLLVPPFVPAHDLLDQRGHHRSSGASARPSACRQPEERLFSGSEPGGVGASSCGPQITHPRDYFPGGELQKLLGGGRIARFSGGGSRVRREICPGSEAELRGEKPEREGREPERKHPLSAFKIRVCVDAFRIKLWFTPSE</sequence>
<dbReference type="AlphaFoldDB" id="A0AAD9BEN7"/>
<comment type="caution">
    <text evidence="2">The sequence shown here is derived from an EMBL/GenBank/DDBJ whole genome shotgun (WGS) entry which is preliminary data.</text>
</comment>
<evidence type="ECO:0000256" key="1">
    <source>
        <dbReference type="SAM" id="MobiDB-lite"/>
    </source>
</evidence>
<protein>
    <submittedName>
        <fullName evidence="2">Ribosomal protein S6 kinase-like 1</fullName>
    </submittedName>
</protein>
<keyword evidence="3" id="KW-1185">Reference proteome</keyword>
<dbReference type="GO" id="GO:0016301">
    <property type="term" value="F:kinase activity"/>
    <property type="evidence" value="ECO:0007669"/>
    <property type="project" value="UniProtKB-KW"/>
</dbReference>
<evidence type="ECO:0000313" key="3">
    <source>
        <dbReference type="Proteomes" id="UP001228049"/>
    </source>
</evidence>
<proteinExistence type="predicted"/>
<evidence type="ECO:0000313" key="2">
    <source>
        <dbReference type="EMBL" id="KAK1881379.1"/>
    </source>
</evidence>
<dbReference type="Proteomes" id="UP001228049">
    <property type="component" value="Unassembled WGS sequence"/>
</dbReference>
<accession>A0AAD9BEN7</accession>
<dbReference type="EMBL" id="JASDAP010000024">
    <property type="protein sequence ID" value="KAK1881379.1"/>
    <property type="molecule type" value="Genomic_DNA"/>
</dbReference>
<name>A0AAD9BEN7_DISEL</name>
<keyword evidence="2" id="KW-0418">Kinase</keyword>